<comment type="subcellular location">
    <subcellularLocation>
        <location evidence="1">Cell membrane</location>
        <topology evidence="1">Multi-pass membrane protein</topology>
    </subcellularLocation>
</comment>
<gene>
    <name evidence="7" type="ORF">QVH07_16005</name>
</gene>
<keyword evidence="4 6" id="KW-1133">Transmembrane helix</keyword>
<feature type="transmembrane region" description="Helical" evidence="6">
    <location>
        <begin position="84"/>
        <end position="106"/>
    </location>
</feature>
<protein>
    <submittedName>
        <fullName evidence="7">YihY/virulence factor BrkB family protein</fullName>
    </submittedName>
</protein>
<dbReference type="Proteomes" id="UP001171916">
    <property type="component" value="Unassembled WGS sequence"/>
</dbReference>
<evidence type="ECO:0000256" key="1">
    <source>
        <dbReference type="ARBA" id="ARBA00004651"/>
    </source>
</evidence>
<feature type="transmembrane region" description="Helical" evidence="6">
    <location>
        <begin position="239"/>
        <end position="260"/>
    </location>
</feature>
<keyword evidence="2" id="KW-1003">Cell membrane</keyword>
<organism evidence="7 8">
    <name type="scientific">Algoriphagus sediminis</name>
    <dbReference type="NCBI Taxonomy" id="3057113"/>
    <lineage>
        <taxon>Bacteria</taxon>
        <taxon>Pseudomonadati</taxon>
        <taxon>Bacteroidota</taxon>
        <taxon>Cytophagia</taxon>
        <taxon>Cytophagales</taxon>
        <taxon>Cyclobacteriaceae</taxon>
        <taxon>Algoriphagus</taxon>
    </lineage>
</organism>
<dbReference type="RefSeq" id="WP_290002388.1">
    <property type="nucleotide sequence ID" value="NZ_JAUEPH010000008.1"/>
</dbReference>
<sequence length="354" mass="40921">MDYAYLPEERQPQANQTSEEFARFTKRVLLATVLKDRIQEFQYQLLHQAKKLKKIHFGHPENNLYSLGETFILQLRKDDINERAGSMAFSFTIALFPLILFLLNLVPYLQDFFPLVTTENILVFFKEVLPGGLYEQTEGTIMDIVSTPRQSLLSFGFFFALFASTQGVVSMMDSFNSVYKTKESRGFFKTRIIAIMIVLMLAFTVLLASTVMIFGNIFLARIDELHMFNSGFMLFLFNAFKFLILLLVFYITCAFIFRFAPAIHDKWKFGSIGAKMAGLLITLGFYTFTFYLNNFASYNKLYGSIGTFIGLMLWLYITSLIVIICFEMNVSLDLIKEDIRVLEEQEKELPEFSD</sequence>
<evidence type="ECO:0000256" key="6">
    <source>
        <dbReference type="SAM" id="Phobius"/>
    </source>
</evidence>
<evidence type="ECO:0000256" key="3">
    <source>
        <dbReference type="ARBA" id="ARBA00022692"/>
    </source>
</evidence>
<dbReference type="EMBL" id="JAUEPH010000008">
    <property type="protein sequence ID" value="MDN3205666.1"/>
    <property type="molecule type" value="Genomic_DNA"/>
</dbReference>
<dbReference type="InterPro" id="IPR017039">
    <property type="entry name" value="Virul_fac_BrkB"/>
</dbReference>
<feature type="transmembrane region" description="Helical" evidence="6">
    <location>
        <begin position="272"/>
        <end position="292"/>
    </location>
</feature>
<feature type="transmembrane region" description="Helical" evidence="6">
    <location>
        <begin position="192"/>
        <end position="219"/>
    </location>
</feature>
<evidence type="ECO:0000256" key="4">
    <source>
        <dbReference type="ARBA" id="ARBA00022989"/>
    </source>
</evidence>
<dbReference type="NCBIfam" id="TIGR00765">
    <property type="entry name" value="yihY_not_rbn"/>
    <property type="match status" value="1"/>
</dbReference>
<evidence type="ECO:0000313" key="8">
    <source>
        <dbReference type="Proteomes" id="UP001171916"/>
    </source>
</evidence>
<reference evidence="7" key="1">
    <citation type="submission" date="2023-06" db="EMBL/GenBank/DDBJ databases">
        <title>Robiginitalea aurantiacus sp. nov. and Algoriphagus sediminis sp. nov., isolated from coastal sediment.</title>
        <authorList>
            <person name="Zhou Z.Y."/>
            <person name="An J."/>
            <person name="Jia Y.W."/>
            <person name="Du Z.J."/>
        </authorList>
    </citation>
    <scope>NUCLEOTIDE SEQUENCE</scope>
    <source>
        <strain evidence="7">C2-7</strain>
    </source>
</reference>
<comment type="caution">
    <text evidence="7">The sequence shown here is derived from an EMBL/GenBank/DDBJ whole genome shotgun (WGS) entry which is preliminary data.</text>
</comment>
<feature type="transmembrane region" description="Helical" evidence="6">
    <location>
        <begin position="304"/>
        <end position="326"/>
    </location>
</feature>
<keyword evidence="8" id="KW-1185">Reference proteome</keyword>
<dbReference type="Pfam" id="PF03631">
    <property type="entry name" value="Virul_fac_BrkB"/>
    <property type="match status" value="1"/>
</dbReference>
<accession>A0ABT7YGL3</accession>
<proteinExistence type="predicted"/>
<evidence type="ECO:0000313" key="7">
    <source>
        <dbReference type="EMBL" id="MDN3205666.1"/>
    </source>
</evidence>
<dbReference type="PANTHER" id="PTHR30213">
    <property type="entry name" value="INNER MEMBRANE PROTEIN YHJD"/>
    <property type="match status" value="1"/>
</dbReference>
<dbReference type="PANTHER" id="PTHR30213:SF0">
    <property type="entry name" value="UPF0761 MEMBRANE PROTEIN YIHY"/>
    <property type="match status" value="1"/>
</dbReference>
<evidence type="ECO:0000256" key="5">
    <source>
        <dbReference type="ARBA" id="ARBA00023136"/>
    </source>
</evidence>
<keyword evidence="5 6" id="KW-0472">Membrane</keyword>
<keyword evidence="3 6" id="KW-0812">Transmembrane</keyword>
<name>A0ABT7YGL3_9BACT</name>
<feature type="transmembrane region" description="Helical" evidence="6">
    <location>
        <begin position="152"/>
        <end position="171"/>
    </location>
</feature>
<evidence type="ECO:0000256" key="2">
    <source>
        <dbReference type="ARBA" id="ARBA00022475"/>
    </source>
</evidence>